<evidence type="ECO:0000313" key="2">
    <source>
        <dbReference type="Proteomes" id="UP000095287"/>
    </source>
</evidence>
<accession>A0A1I8A2C6</accession>
<proteinExistence type="predicted"/>
<evidence type="ECO:0000256" key="1">
    <source>
        <dbReference type="SAM" id="MobiDB-lite"/>
    </source>
</evidence>
<evidence type="ECO:0000313" key="3">
    <source>
        <dbReference type="WBParaSite" id="L893_g31879.t1"/>
    </source>
</evidence>
<feature type="region of interest" description="Disordered" evidence="1">
    <location>
        <begin position="11"/>
        <end position="79"/>
    </location>
</feature>
<protein>
    <submittedName>
        <fullName evidence="3">ATXN1</fullName>
    </submittedName>
</protein>
<keyword evidence="2" id="KW-1185">Reference proteome</keyword>
<dbReference type="WBParaSite" id="L893_g31879.t1">
    <property type="protein sequence ID" value="L893_g31879.t1"/>
    <property type="gene ID" value="L893_g31879"/>
</dbReference>
<dbReference type="Proteomes" id="UP000095287">
    <property type="component" value="Unplaced"/>
</dbReference>
<dbReference type="AlphaFoldDB" id="A0A1I8A2C6"/>
<organism evidence="2 3">
    <name type="scientific">Steinernema glaseri</name>
    <dbReference type="NCBI Taxonomy" id="37863"/>
    <lineage>
        <taxon>Eukaryota</taxon>
        <taxon>Metazoa</taxon>
        <taxon>Ecdysozoa</taxon>
        <taxon>Nematoda</taxon>
        <taxon>Chromadorea</taxon>
        <taxon>Rhabditida</taxon>
        <taxon>Tylenchina</taxon>
        <taxon>Panagrolaimomorpha</taxon>
        <taxon>Strongyloidoidea</taxon>
        <taxon>Steinernematidae</taxon>
        <taxon>Steinernema</taxon>
    </lineage>
</organism>
<name>A0A1I8A2C6_9BILA</name>
<sequence length="79" mass="8352">MPPFYAPAPYGYLPMSRPMNTSGHALNTSGLHTSPPELIGVPPAGVIHRPTASKHKGISDSPNPRGSSRCHPKTDGKQP</sequence>
<feature type="compositionally biased region" description="Polar residues" evidence="1">
    <location>
        <begin position="18"/>
        <end position="32"/>
    </location>
</feature>
<reference evidence="3" key="1">
    <citation type="submission" date="2016-11" db="UniProtKB">
        <authorList>
            <consortium name="WormBaseParasite"/>
        </authorList>
    </citation>
    <scope>IDENTIFICATION</scope>
</reference>